<accession>A0A0N1IIS0</accession>
<dbReference type="OrthoDB" id="259075at2759"/>
<evidence type="ECO:0000313" key="3">
    <source>
        <dbReference type="EMBL" id="KPI84384.1"/>
    </source>
</evidence>
<evidence type="ECO:0000256" key="1">
    <source>
        <dbReference type="SAM" id="MobiDB-lite"/>
    </source>
</evidence>
<gene>
    <name evidence="3" type="ORF">ABL78_6565</name>
</gene>
<keyword evidence="2" id="KW-0472">Membrane</keyword>
<evidence type="ECO:0000256" key="2">
    <source>
        <dbReference type="SAM" id="Phobius"/>
    </source>
</evidence>
<proteinExistence type="predicted"/>
<dbReference type="AlphaFoldDB" id="A0A0N1IIS0"/>
<dbReference type="VEuPathDB" id="TriTrypDB:Lsey_0264_0080"/>
<organism evidence="3 4">
    <name type="scientific">Leptomonas seymouri</name>
    <dbReference type="NCBI Taxonomy" id="5684"/>
    <lineage>
        <taxon>Eukaryota</taxon>
        <taxon>Discoba</taxon>
        <taxon>Euglenozoa</taxon>
        <taxon>Kinetoplastea</taxon>
        <taxon>Metakinetoplastina</taxon>
        <taxon>Trypanosomatida</taxon>
        <taxon>Trypanosomatidae</taxon>
        <taxon>Leishmaniinae</taxon>
        <taxon>Leptomonas</taxon>
    </lineage>
</organism>
<feature type="transmembrane region" description="Helical" evidence="2">
    <location>
        <begin position="197"/>
        <end position="214"/>
    </location>
</feature>
<dbReference type="OMA" id="MWVEAQE"/>
<feature type="region of interest" description="Disordered" evidence="1">
    <location>
        <begin position="120"/>
        <end position="147"/>
    </location>
</feature>
<keyword evidence="4" id="KW-1185">Reference proteome</keyword>
<sequence length="225" mass="25017">MQACGASSLLCAQRSHATCNNISDTAVAVGSCSECTRVFSSSSAASPAGVLQATRLLRRPQTIKPNPNEATSGQFDKSFEKITDTIESRLPFRQRHVAVGNIYDVNFGERTEHDMYKEAEEDLHGREKEKPAARQARSYFSDEDLSPEALHARSPHLKVAQNYQRQQYDKKILKTTAEPLEYYYPVLTKKQRQRRNAMLAAGWGAVGIATFVGLRKAGAYMRTAG</sequence>
<reference evidence="3 4" key="1">
    <citation type="journal article" date="2015" name="PLoS Pathog.">
        <title>Leptomonas seymouri: Adaptations to the Dixenous Life Cycle Analyzed by Genome Sequencing, Transcriptome Profiling and Co-infection with Leishmania donovani.</title>
        <authorList>
            <person name="Kraeva N."/>
            <person name="Butenko A."/>
            <person name="Hlavacova J."/>
            <person name="Kostygov A."/>
            <person name="Myskova J."/>
            <person name="Grybchuk D."/>
            <person name="Lestinova T."/>
            <person name="Votypka J."/>
            <person name="Volf P."/>
            <person name="Opperdoes F."/>
            <person name="Flegontov P."/>
            <person name="Lukes J."/>
            <person name="Yurchenko V."/>
        </authorList>
    </citation>
    <scope>NUCLEOTIDE SEQUENCE [LARGE SCALE GENOMIC DNA]</scope>
    <source>
        <strain evidence="3 4">ATCC 30220</strain>
    </source>
</reference>
<feature type="compositionally biased region" description="Basic and acidic residues" evidence="1">
    <location>
        <begin position="120"/>
        <end position="132"/>
    </location>
</feature>
<comment type="caution">
    <text evidence="3">The sequence shown here is derived from an EMBL/GenBank/DDBJ whole genome shotgun (WGS) entry which is preliminary data.</text>
</comment>
<protein>
    <submittedName>
        <fullName evidence="3">Uncharacterized protein</fullName>
    </submittedName>
</protein>
<evidence type="ECO:0000313" key="4">
    <source>
        <dbReference type="Proteomes" id="UP000038009"/>
    </source>
</evidence>
<keyword evidence="2" id="KW-0812">Transmembrane</keyword>
<dbReference type="EMBL" id="LJSK01000264">
    <property type="protein sequence ID" value="KPI84384.1"/>
    <property type="molecule type" value="Genomic_DNA"/>
</dbReference>
<name>A0A0N1IIS0_LEPSE</name>
<dbReference type="Proteomes" id="UP000038009">
    <property type="component" value="Unassembled WGS sequence"/>
</dbReference>
<keyword evidence="2" id="KW-1133">Transmembrane helix</keyword>